<comment type="caution">
    <text evidence="1">The sequence shown here is derived from an EMBL/GenBank/DDBJ whole genome shotgun (WGS) entry which is preliminary data.</text>
</comment>
<dbReference type="AlphaFoldDB" id="A0AAW2G8S6"/>
<keyword evidence="2" id="KW-1185">Reference proteome</keyword>
<dbReference type="EMBL" id="JADYXP020000005">
    <property type="protein sequence ID" value="KAL0124010.1"/>
    <property type="molecule type" value="Genomic_DNA"/>
</dbReference>
<name>A0AAW2G8S6_9HYME</name>
<organism evidence="1 2">
    <name type="scientific">Cardiocondyla obscurior</name>
    <dbReference type="NCBI Taxonomy" id="286306"/>
    <lineage>
        <taxon>Eukaryota</taxon>
        <taxon>Metazoa</taxon>
        <taxon>Ecdysozoa</taxon>
        <taxon>Arthropoda</taxon>
        <taxon>Hexapoda</taxon>
        <taxon>Insecta</taxon>
        <taxon>Pterygota</taxon>
        <taxon>Neoptera</taxon>
        <taxon>Endopterygota</taxon>
        <taxon>Hymenoptera</taxon>
        <taxon>Apocrita</taxon>
        <taxon>Aculeata</taxon>
        <taxon>Formicoidea</taxon>
        <taxon>Formicidae</taxon>
        <taxon>Myrmicinae</taxon>
        <taxon>Cardiocondyla</taxon>
    </lineage>
</organism>
<protein>
    <submittedName>
        <fullName evidence="1">Uncharacterized protein</fullName>
    </submittedName>
</protein>
<evidence type="ECO:0000313" key="2">
    <source>
        <dbReference type="Proteomes" id="UP001430953"/>
    </source>
</evidence>
<dbReference type="Proteomes" id="UP001430953">
    <property type="component" value="Unassembled WGS sequence"/>
</dbReference>
<gene>
    <name evidence="1" type="ORF">PUN28_006076</name>
</gene>
<reference evidence="1 2" key="1">
    <citation type="submission" date="2023-03" db="EMBL/GenBank/DDBJ databases">
        <title>High recombination rates correlate with genetic variation in Cardiocondyla obscurior ants.</title>
        <authorList>
            <person name="Errbii M."/>
        </authorList>
    </citation>
    <scope>NUCLEOTIDE SEQUENCE [LARGE SCALE GENOMIC DNA]</scope>
    <source>
        <strain evidence="1">Alpha-2009</strain>
        <tissue evidence="1">Whole body</tissue>
    </source>
</reference>
<evidence type="ECO:0000313" key="1">
    <source>
        <dbReference type="EMBL" id="KAL0124010.1"/>
    </source>
</evidence>
<accession>A0AAW2G8S6</accession>
<proteinExistence type="predicted"/>
<sequence length="97" mass="11022">MHFSIKKMFTYRGRDQRARRTAFAVVRKEQPNAFNAYYQSSIHKRATRIVASLIKVTSTTIDGRNTPSSSLVVFKHLEFNSLTSLCALQGFNSTCDT</sequence>